<keyword evidence="3" id="KW-1185">Reference proteome</keyword>
<keyword evidence="1" id="KW-0472">Membrane</keyword>
<evidence type="ECO:0000313" key="2">
    <source>
        <dbReference type="EMBL" id="CAK9270012.1"/>
    </source>
</evidence>
<accession>A0ABP0WXC2</accession>
<dbReference type="PROSITE" id="PS51367">
    <property type="entry name" value="THAUMATIN_2"/>
    <property type="match status" value="1"/>
</dbReference>
<dbReference type="CDD" id="cd09218">
    <property type="entry name" value="TLP-PA"/>
    <property type="match status" value="1"/>
</dbReference>
<protein>
    <recommendedName>
        <fullName evidence="4">Thaumatin-like protein</fullName>
    </recommendedName>
</protein>
<dbReference type="Pfam" id="PF00314">
    <property type="entry name" value="Thaumatin"/>
    <property type="match status" value="1"/>
</dbReference>
<feature type="transmembrane region" description="Helical" evidence="1">
    <location>
        <begin position="266"/>
        <end position="286"/>
    </location>
</feature>
<dbReference type="SUPFAM" id="SSF49870">
    <property type="entry name" value="Osmotin, thaumatin-like protein"/>
    <property type="match status" value="1"/>
</dbReference>
<organism evidence="2 3">
    <name type="scientific">Sphagnum jensenii</name>
    <dbReference type="NCBI Taxonomy" id="128206"/>
    <lineage>
        <taxon>Eukaryota</taxon>
        <taxon>Viridiplantae</taxon>
        <taxon>Streptophyta</taxon>
        <taxon>Embryophyta</taxon>
        <taxon>Bryophyta</taxon>
        <taxon>Sphagnophytina</taxon>
        <taxon>Sphagnopsida</taxon>
        <taxon>Sphagnales</taxon>
        <taxon>Sphagnaceae</taxon>
        <taxon>Sphagnum</taxon>
    </lineage>
</organism>
<dbReference type="Gene3D" id="2.60.110.10">
    <property type="entry name" value="Thaumatin"/>
    <property type="match status" value="1"/>
</dbReference>
<dbReference type="PANTHER" id="PTHR31048">
    <property type="entry name" value="OS03G0233200 PROTEIN"/>
    <property type="match status" value="1"/>
</dbReference>
<gene>
    <name evidence="2" type="ORF">CSSPJE1EN1_LOCUS15490</name>
</gene>
<dbReference type="SMART" id="SM00205">
    <property type="entry name" value="THN"/>
    <property type="match status" value="1"/>
</dbReference>
<dbReference type="PRINTS" id="PR00347">
    <property type="entry name" value="THAUMATIN"/>
</dbReference>
<sequence>MATIMYLAVAFVLGRGSVVFVEIAAATTFTFMNGCQNELWVGIQANAGIPLLAEGGFALAPGNKSSVVAEAGWGGRFWGRTGCVFDAHGIGSCQTGDCGGVLKCAGAGGAPPASLAEFTLNAANGDDFYDVSLVDGYNMAIRITPSGGKGACGVPGCTSNLNTHCPAALQVMSATGSVVACKSACAAFGTPQYCCTDAYGSPTTCLPTPYSKVFKSACPTAYSYAYDDASSTFTCTGANYQISFCTACGFHVGCLVFILSQSFASFLCCLWPTLTMSVVTYVVIYAV</sequence>
<proteinExistence type="predicted"/>
<evidence type="ECO:0008006" key="4">
    <source>
        <dbReference type="Google" id="ProtNLM"/>
    </source>
</evidence>
<evidence type="ECO:0000256" key="1">
    <source>
        <dbReference type="SAM" id="Phobius"/>
    </source>
</evidence>
<reference evidence="2" key="1">
    <citation type="submission" date="2024-02" db="EMBL/GenBank/DDBJ databases">
        <authorList>
            <consortium name="ELIXIR-Norway"/>
            <consortium name="Elixir Norway"/>
        </authorList>
    </citation>
    <scope>NUCLEOTIDE SEQUENCE</scope>
</reference>
<dbReference type="EMBL" id="OZ020098">
    <property type="protein sequence ID" value="CAK9270012.1"/>
    <property type="molecule type" value="Genomic_DNA"/>
</dbReference>
<feature type="transmembrane region" description="Helical" evidence="1">
    <location>
        <begin position="240"/>
        <end position="259"/>
    </location>
</feature>
<dbReference type="InterPro" id="IPR037176">
    <property type="entry name" value="Osmotin/thaumatin-like_sf"/>
</dbReference>
<dbReference type="InterPro" id="IPR001938">
    <property type="entry name" value="Thaumatin"/>
</dbReference>
<evidence type="ECO:0000313" key="3">
    <source>
        <dbReference type="Proteomes" id="UP001497444"/>
    </source>
</evidence>
<dbReference type="InterPro" id="IPR017949">
    <property type="entry name" value="Thaumatin_CS"/>
</dbReference>
<keyword evidence="1" id="KW-0812">Transmembrane</keyword>
<dbReference type="PROSITE" id="PS00316">
    <property type="entry name" value="THAUMATIN_1"/>
    <property type="match status" value="1"/>
</dbReference>
<dbReference type="PIRSF" id="PIRSF002703">
    <property type="entry name" value="Thaumatin"/>
    <property type="match status" value="1"/>
</dbReference>
<name>A0ABP0WXC2_9BRYO</name>
<dbReference type="Proteomes" id="UP001497444">
    <property type="component" value="Chromosome 3"/>
</dbReference>
<keyword evidence="1" id="KW-1133">Transmembrane helix</keyword>